<dbReference type="GO" id="GO:0009570">
    <property type="term" value="C:chloroplast stroma"/>
    <property type="evidence" value="ECO:0007669"/>
    <property type="project" value="TreeGrafter"/>
</dbReference>
<reference evidence="7" key="1">
    <citation type="journal article" date="2023" name="GigaByte">
        <title>Genome assembly of the bearded iris, Iris pallida Lam.</title>
        <authorList>
            <person name="Bruccoleri R.E."/>
            <person name="Oakeley E.J."/>
            <person name="Faust A.M.E."/>
            <person name="Altorfer M."/>
            <person name="Dessus-Babus S."/>
            <person name="Burckhardt D."/>
            <person name="Oertli M."/>
            <person name="Naumann U."/>
            <person name="Petersen F."/>
            <person name="Wong J."/>
        </authorList>
    </citation>
    <scope>NUCLEOTIDE SEQUENCE</scope>
    <source>
        <strain evidence="7">GSM-AAB239-AS_SAM_17_03QT</strain>
    </source>
</reference>
<feature type="transmembrane region" description="Helical" evidence="5">
    <location>
        <begin position="104"/>
        <end position="132"/>
    </location>
</feature>
<accession>A0AAX6I7U7</accession>
<dbReference type="GO" id="GO:0016002">
    <property type="term" value="F:sulfite reductase activity"/>
    <property type="evidence" value="ECO:0007669"/>
    <property type="project" value="TreeGrafter"/>
</dbReference>
<evidence type="ECO:0000256" key="5">
    <source>
        <dbReference type="SAM" id="Phobius"/>
    </source>
</evidence>
<evidence type="ECO:0000259" key="6">
    <source>
        <dbReference type="Pfam" id="PF03460"/>
    </source>
</evidence>
<dbReference type="GO" id="GO:0009337">
    <property type="term" value="C:sulfite reductase complex (NADPH)"/>
    <property type="evidence" value="ECO:0007669"/>
    <property type="project" value="TreeGrafter"/>
</dbReference>
<keyword evidence="3" id="KW-0408">Iron</keyword>
<dbReference type="GO" id="GO:0051536">
    <property type="term" value="F:iron-sulfur cluster binding"/>
    <property type="evidence" value="ECO:0007669"/>
    <property type="project" value="UniProtKB-KW"/>
</dbReference>
<evidence type="ECO:0000256" key="3">
    <source>
        <dbReference type="ARBA" id="ARBA00023004"/>
    </source>
</evidence>
<name>A0AAX6I7U7_IRIPA</name>
<evidence type="ECO:0000256" key="1">
    <source>
        <dbReference type="ARBA" id="ARBA00001966"/>
    </source>
</evidence>
<keyword evidence="8" id="KW-1185">Reference proteome</keyword>
<comment type="caution">
    <text evidence="7">The sequence shown here is derived from an EMBL/GenBank/DDBJ whole genome shotgun (WGS) entry which is preliminary data.</text>
</comment>
<sequence length="134" mass="15569">MKYLISEWGIDKFRSVVEQYYGKKFEAFQELPEWEFKSYLGWHEQGTGTMFCGLHVDSGRIGGKMKKTLREIIEKYKLSVRITPNQNIILCDIRRSWKRPITTVLAQAGLLVCLVNFCVFHDMFVSTVLALLKG</sequence>
<dbReference type="PANTHER" id="PTHR11493">
    <property type="entry name" value="SULFITE REDUCTASE [NADPH] SUBUNIT BETA-RELATED"/>
    <property type="match status" value="1"/>
</dbReference>
<keyword evidence="5" id="KW-0812">Transmembrane</keyword>
<keyword evidence="2" id="KW-0479">Metal-binding</keyword>
<comment type="cofactor">
    <cofactor evidence="1">
        <name>[4Fe-4S] cluster</name>
        <dbReference type="ChEBI" id="CHEBI:49883"/>
    </cofactor>
</comment>
<dbReference type="Gene3D" id="3.90.480.10">
    <property type="entry name" value="Sulfite Reductase Hemoprotein,Domain 2"/>
    <property type="match status" value="1"/>
</dbReference>
<keyword evidence="4" id="KW-0411">Iron-sulfur</keyword>
<evidence type="ECO:0000313" key="7">
    <source>
        <dbReference type="EMBL" id="KAJ6849118.1"/>
    </source>
</evidence>
<gene>
    <name evidence="7" type="ORF">M6B38_271150</name>
</gene>
<dbReference type="GO" id="GO:0020037">
    <property type="term" value="F:heme binding"/>
    <property type="evidence" value="ECO:0007669"/>
    <property type="project" value="InterPro"/>
</dbReference>
<dbReference type="PANTHER" id="PTHR11493:SF47">
    <property type="entry name" value="SULFITE REDUCTASE [NADPH] SUBUNIT BETA"/>
    <property type="match status" value="1"/>
</dbReference>
<dbReference type="GO" id="GO:0050311">
    <property type="term" value="F:sulfite reductase (ferredoxin) activity"/>
    <property type="evidence" value="ECO:0007669"/>
    <property type="project" value="TreeGrafter"/>
</dbReference>
<dbReference type="FunFam" id="3.90.480.10:FF:000001">
    <property type="entry name" value="Sulfite reductase [ferredoxin], chloroplastic"/>
    <property type="match status" value="1"/>
</dbReference>
<reference evidence="7" key="2">
    <citation type="submission" date="2023-04" db="EMBL/GenBank/DDBJ databases">
        <authorList>
            <person name="Bruccoleri R.E."/>
            <person name="Oakeley E.J."/>
            <person name="Faust A.-M."/>
            <person name="Dessus-Babus S."/>
            <person name="Altorfer M."/>
            <person name="Burckhardt D."/>
            <person name="Oertli M."/>
            <person name="Naumann U."/>
            <person name="Petersen F."/>
            <person name="Wong J."/>
        </authorList>
    </citation>
    <scope>NUCLEOTIDE SEQUENCE</scope>
    <source>
        <strain evidence="7">GSM-AAB239-AS_SAM_17_03QT</strain>
        <tissue evidence="7">Leaf</tissue>
    </source>
</reference>
<protein>
    <submittedName>
        <fullName evidence="7">Sulfite reductase [ferredoxin], chloroplastic-like</fullName>
    </submittedName>
</protein>
<feature type="domain" description="Nitrite/Sulfite reductase ferredoxin-like" evidence="6">
    <location>
        <begin position="43"/>
        <end position="95"/>
    </location>
</feature>
<proteinExistence type="predicted"/>
<dbReference type="AlphaFoldDB" id="A0AAX6I7U7"/>
<dbReference type="GO" id="GO:0000103">
    <property type="term" value="P:sulfate assimilation"/>
    <property type="evidence" value="ECO:0007669"/>
    <property type="project" value="TreeGrafter"/>
</dbReference>
<dbReference type="SUPFAM" id="SSF55124">
    <property type="entry name" value="Nitrite/Sulfite reductase N-terminal domain-like"/>
    <property type="match status" value="1"/>
</dbReference>
<dbReference type="InterPro" id="IPR045854">
    <property type="entry name" value="NO2/SO3_Rdtase_4Fe4S_sf"/>
</dbReference>
<dbReference type="GO" id="GO:0046872">
    <property type="term" value="F:metal ion binding"/>
    <property type="evidence" value="ECO:0007669"/>
    <property type="project" value="UniProtKB-KW"/>
</dbReference>
<dbReference type="SUPFAM" id="SSF56014">
    <property type="entry name" value="Nitrite and sulphite reductase 4Fe-4S domain-like"/>
    <property type="match status" value="1"/>
</dbReference>
<evidence type="ECO:0000256" key="2">
    <source>
        <dbReference type="ARBA" id="ARBA00022723"/>
    </source>
</evidence>
<keyword evidence="5" id="KW-0472">Membrane</keyword>
<dbReference type="Proteomes" id="UP001140949">
    <property type="component" value="Unassembled WGS sequence"/>
</dbReference>
<dbReference type="InterPro" id="IPR045169">
    <property type="entry name" value="NO2/SO3_Rdtase_4Fe4S_prot"/>
</dbReference>
<evidence type="ECO:0000256" key="4">
    <source>
        <dbReference type="ARBA" id="ARBA00023014"/>
    </source>
</evidence>
<dbReference type="InterPro" id="IPR005117">
    <property type="entry name" value="NiRdtase/SiRdtase_haem-b_fer"/>
</dbReference>
<keyword evidence="5" id="KW-1133">Transmembrane helix</keyword>
<dbReference type="EMBL" id="JANAVB010003877">
    <property type="protein sequence ID" value="KAJ6849118.1"/>
    <property type="molecule type" value="Genomic_DNA"/>
</dbReference>
<evidence type="ECO:0000313" key="8">
    <source>
        <dbReference type="Proteomes" id="UP001140949"/>
    </source>
</evidence>
<dbReference type="InterPro" id="IPR036136">
    <property type="entry name" value="Nit/Sulf_reduc_fer-like_dom_sf"/>
</dbReference>
<dbReference type="Pfam" id="PF03460">
    <property type="entry name" value="NIR_SIR_ferr"/>
    <property type="match status" value="1"/>
</dbReference>
<organism evidence="7 8">
    <name type="scientific">Iris pallida</name>
    <name type="common">Sweet iris</name>
    <dbReference type="NCBI Taxonomy" id="29817"/>
    <lineage>
        <taxon>Eukaryota</taxon>
        <taxon>Viridiplantae</taxon>
        <taxon>Streptophyta</taxon>
        <taxon>Embryophyta</taxon>
        <taxon>Tracheophyta</taxon>
        <taxon>Spermatophyta</taxon>
        <taxon>Magnoliopsida</taxon>
        <taxon>Liliopsida</taxon>
        <taxon>Asparagales</taxon>
        <taxon>Iridaceae</taxon>
        <taxon>Iridoideae</taxon>
        <taxon>Irideae</taxon>
        <taxon>Iris</taxon>
    </lineage>
</organism>